<dbReference type="InterPro" id="IPR001647">
    <property type="entry name" value="HTH_TetR"/>
</dbReference>
<evidence type="ECO:0000256" key="3">
    <source>
        <dbReference type="ARBA" id="ARBA00023163"/>
    </source>
</evidence>
<gene>
    <name evidence="6" type="ORF">LRP49_01385</name>
</gene>
<keyword evidence="3" id="KW-0804">Transcription</keyword>
<keyword evidence="2 4" id="KW-0238">DNA-binding</keyword>
<evidence type="ECO:0000256" key="2">
    <source>
        <dbReference type="ARBA" id="ARBA00023125"/>
    </source>
</evidence>
<dbReference type="InterPro" id="IPR011075">
    <property type="entry name" value="TetR_C"/>
</dbReference>
<dbReference type="SUPFAM" id="SSF48498">
    <property type="entry name" value="Tetracyclin repressor-like, C-terminal domain"/>
    <property type="match status" value="1"/>
</dbReference>
<evidence type="ECO:0000259" key="5">
    <source>
        <dbReference type="PROSITE" id="PS50977"/>
    </source>
</evidence>
<evidence type="ECO:0000313" key="7">
    <source>
        <dbReference type="Proteomes" id="UP001149821"/>
    </source>
</evidence>
<comment type="caution">
    <text evidence="6">The sequence shown here is derived from an EMBL/GenBank/DDBJ whole genome shotgun (WGS) entry which is preliminary data.</text>
</comment>
<dbReference type="PROSITE" id="PS50977">
    <property type="entry name" value="HTH_TETR_2"/>
    <property type="match status" value="1"/>
</dbReference>
<protein>
    <submittedName>
        <fullName evidence="6">TetR/AcrR family transcriptional regulator</fullName>
    </submittedName>
</protein>
<dbReference type="Pfam" id="PF00440">
    <property type="entry name" value="TetR_N"/>
    <property type="match status" value="1"/>
</dbReference>
<keyword evidence="1" id="KW-0805">Transcription regulation</keyword>
<reference evidence="6" key="1">
    <citation type="submission" date="2021-12" db="EMBL/GenBank/DDBJ databases">
        <title>Enterovibrio ZSDZ35 sp. nov. and Enterovibrio ZSDZ42 sp. nov., isolated from coastal seawater in Qingdao.</title>
        <authorList>
            <person name="Zhang P."/>
        </authorList>
    </citation>
    <scope>NUCLEOTIDE SEQUENCE</scope>
    <source>
        <strain evidence="6">ZSDZ35</strain>
    </source>
</reference>
<dbReference type="Pfam" id="PF16925">
    <property type="entry name" value="TetR_C_13"/>
    <property type="match status" value="1"/>
</dbReference>
<dbReference type="InterPro" id="IPR009057">
    <property type="entry name" value="Homeodomain-like_sf"/>
</dbReference>
<dbReference type="Proteomes" id="UP001149821">
    <property type="component" value="Unassembled WGS sequence"/>
</dbReference>
<accession>A0ABT5QHL9</accession>
<organism evidence="6 7">
    <name type="scientific">Enterovibrio qingdaonensis</name>
    <dbReference type="NCBI Taxonomy" id="2899818"/>
    <lineage>
        <taxon>Bacteria</taxon>
        <taxon>Pseudomonadati</taxon>
        <taxon>Pseudomonadota</taxon>
        <taxon>Gammaproteobacteria</taxon>
        <taxon>Vibrionales</taxon>
        <taxon>Vibrionaceae</taxon>
        <taxon>Enterovibrio</taxon>
    </lineage>
</organism>
<dbReference type="PANTHER" id="PTHR47506:SF6">
    <property type="entry name" value="HTH-TYPE TRANSCRIPTIONAL REPRESSOR NEMR"/>
    <property type="match status" value="1"/>
</dbReference>
<dbReference type="PANTHER" id="PTHR47506">
    <property type="entry name" value="TRANSCRIPTIONAL REGULATORY PROTEIN"/>
    <property type="match status" value="1"/>
</dbReference>
<sequence>MSKKKQTREQILTVAFDMASDEGLESLTIGELAKRVGMSKSGLFAHFNARSNLQAAVVWYAGERFAERVIAPVRETQHASLESKIRHLMDNWMSWNGSFQGSCMFLDAWREKSNNDDVMQQALEATTNKWLSYLHIQFEKGIEAGEFDPELDCWQLVYKLYGLYLSSHLFRKLDLETEHGQRFWLGIDDLFRVIKR</sequence>
<keyword evidence="7" id="KW-1185">Reference proteome</keyword>
<dbReference type="SUPFAM" id="SSF46689">
    <property type="entry name" value="Homeodomain-like"/>
    <property type="match status" value="1"/>
</dbReference>
<evidence type="ECO:0000256" key="4">
    <source>
        <dbReference type="PROSITE-ProRule" id="PRU00335"/>
    </source>
</evidence>
<evidence type="ECO:0000313" key="6">
    <source>
        <dbReference type="EMBL" id="MDD1779836.1"/>
    </source>
</evidence>
<dbReference type="EMBL" id="JAJUBB010000001">
    <property type="protein sequence ID" value="MDD1779836.1"/>
    <property type="molecule type" value="Genomic_DNA"/>
</dbReference>
<feature type="domain" description="HTH tetR-type" evidence="5">
    <location>
        <begin position="5"/>
        <end position="65"/>
    </location>
</feature>
<name>A0ABT5QHL9_9GAMM</name>
<feature type="DNA-binding region" description="H-T-H motif" evidence="4">
    <location>
        <begin position="28"/>
        <end position="47"/>
    </location>
</feature>
<dbReference type="Gene3D" id="1.10.10.60">
    <property type="entry name" value="Homeodomain-like"/>
    <property type="match status" value="1"/>
</dbReference>
<dbReference type="RefSeq" id="WP_274139661.1">
    <property type="nucleotide sequence ID" value="NZ_JAJUBB010000001.1"/>
</dbReference>
<proteinExistence type="predicted"/>
<dbReference type="InterPro" id="IPR036271">
    <property type="entry name" value="Tet_transcr_reg_TetR-rel_C_sf"/>
</dbReference>
<evidence type="ECO:0000256" key="1">
    <source>
        <dbReference type="ARBA" id="ARBA00023015"/>
    </source>
</evidence>
<dbReference type="Gene3D" id="1.10.357.10">
    <property type="entry name" value="Tetracycline Repressor, domain 2"/>
    <property type="match status" value="1"/>
</dbReference>